<dbReference type="InterPro" id="IPR011992">
    <property type="entry name" value="EF-hand-dom_pair"/>
</dbReference>
<dbReference type="AlphaFoldDB" id="A0A835A9V0"/>
<organism evidence="4 5">
    <name type="scientific">Digitaria exilis</name>
    <dbReference type="NCBI Taxonomy" id="1010633"/>
    <lineage>
        <taxon>Eukaryota</taxon>
        <taxon>Viridiplantae</taxon>
        <taxon>Streptophyta</taxon>
        <taxon>Embryophyta</taxon>
        <taxon>Tracheophyta</taxon>
        <taxon>Spermatophyta</taxon>
        <taxon>Magnoliopsida</taxon>
        <taxon>Liliopsida</taxon>
        <taxon>Poales</taxon>
        <taxon>Poaceae</taxon>
        <taxon>PACMAD clade</taxon>
        <taxon>Panicoideae</taxon>
        <taxon>Panicodae</taxon>
        <taxon>Paniceae</taxon>
        <taxon>Anthephorinae</taxon>
        <taxon>Digitaria</taxon>
    </lineage>
</organism>
<dbReference type="SUPFAM" id="SSF47473">
    <property type="entry name" value="EF-hand"/>
    <property type="match status" value="1"/>
</dbReference>
<dbReference type="PROSITE" id="PS50222">
    <property type="entry name" value="EF_HAND_2"/>
    <property type="match status" value="2"/>
</dbReference>
<feature type="domain" description="EF-hand" evidence="3">
    <location>
        <begin position="201"/>
        <end position="228"/>
    </location>
</feature>
<feature type="compositionally biased region" description="Pro residues" evidence="2">
    <location>
        <begin position="47"/>
        <end position="57"/>
    </location>
</feature>
<feature type="domain" description="EF-hand" evidence="3">
    <location>
        <begin position="74"/>
        <end position="109"/>
    </location>
</feature>
<accession>A0A835A9V0</accession>
<sequence>MADYNRYGYGGGYGHGPPPSAPPAPTSAPPPSSSSYEYGYGQGGYPPSYPPRPPPPPGGFGFGYGAVPVAFPPGTPPDVERAFRAADRDGSGAIDEHELQGALSSAYHRFSIRTVRLLIFLFNDPASSLPSRMGPAQFVSLWNCLGQWRLVLQSCLMMKEVRRGRIVLSLRYVYVALPSCCFDPNLVDLLIVLFYGTMQGIFDRYDRDRSGKIDSRELTEALRSIGYAVPPSVIELLIANYNNGVPSNGALDFDNFVECGMIVKGLTEKFKEKDTRYTGSATLSYDGFLSMVIPFIVP</sequence>
<feature type="region of interest" description="Disordered" evidence="2">
    <location>
        <begin position="1"/>
        <end position="57"/>
    </location>
</feature>
<dbReference type="InterPro" id="IPR044590">
    <property type="entry name" value="CML48/49/50"/>
</dbReference>
<evidence type="ECO:0000313" key="4">
    <source>
        <dbReference type="EMBL" id="KAF8653988.1"/>
    </source>
</evidence>
<keyword evidence="5" id="KW-1185">Reference proteome</keyword>
<dbReference type="PANTHER" id="PTHR46824:SF2">
    <property type="entry name" value="CALCIUM-BINDING PROTEIN CML48-RELATED"/>
    <property type="match status" value="1"/>
</dbReference>
<dbReference type="PROSITE" id="PS00018">
    <property type="entry name" value="EF_HAND_1"/>
    <property type="match status" value="2"/>
</dbReference>
<dbReference type="EMBL" id="JACEFO010002617">
    <property type="protein sequence ID" value="KAF8653988.1"/>
    <property type="molecule type" value="Genomic_DNA"/>
</dbReference>
<dbReference type="InterPro" id="IPR002048">
    <property type="entry name" value="EF_hand_dom"/>
</dbReference>
<name>A0A835A9V0_9POAL</name>
<feature type="compositionally biased region" description="Pro residues" evidence="2">
    <location>
        <begin position="16"/>
        <end position="32"/>
    </location>
</feature>
<keyword evidence="1" id="KW-0106">Calcium</keyword>
<dbReference type="SMART" id="SM00054">
    <property type="entry name" value="EFh"/>
    <property type="match status" value="2"/>
</dbReference>
<evidence type="ECO:0000256" key="1">
    <source>
        <dbReference type="ARBA" id="ARBA00022837"/>
    </source>
</evidence>
<protein>
    <recommendedName>
        <fullName evidence="3">EF-hand domain-containing protein</fullName>
    </recommendedName>
</protein>
<dbReference type="InterPro" id="IPR018247">
    <property type="entry name" value="EF_Hand_1_Ca_BS"/>
</dbReference>
<dbReference type="Pfam" id="PF13405">
    <property type="entry name" value="EF-hand_6"/>
    <property type="match status" value="2"/>
</dbReference>
<proteinExistence type="predicted"/>
<dbReference type="OrthoDB" id="186625at2759"/>
<dbReference type="GO" id="GO:0005509">
    <property type="term" value="F:calcium ion binding"/>
    <property type="evidence" value="ECO:0007669"/>
    <property type="project" value="InterPro"/>
</dbReference>
<dbReference type="PANTHER" id="PTHR46824">
    <property type="entry name" value="CALCIUM-BINDING PROTEIN CML48-RELATED"/>
    <property type="match status" value="1"/>
</dbReference>
<comment type="caution">
    <text evidence="4">The sequence shown here is derived from an EMBL/GenBank/DDBJ whole genome shotgun (WGS) entry which is preliminary data.</text>
</comment>
<dbReference type="CDD" id="cd16180">
    <property type="entry name" value="EFh_PEF_Group_I"/>
    <property type="match status" value="1"/>
</dbReference>
<gene>
    <name evidence="4" type="ORF">HU200_062129</name>
</gene>
<evidence type="ECO:0000313" key="5">
    <source>
        <dbReference type="Proteomes" id="UP000636709"/>
    </source>
</evidence>
<dbReference type="Gene3D" id="1.10.238.10">
    <property type="entry name" value="EF-hand"/>
    <property type="match status" value="1"/>
</dbReference>
<reference evidence="4" key="1">
    <citation type="submission" date="2020-07" db="EMBL/GenBank/DDBJ databases">
        <title>Genome sequence and genetic diversity analysis of an under-domesticated orphan crop, white fonio (Digitaria exilis).</title>
        <authorList>
            <person name="Bennetzen J.L."/>
            <person name="Chen S."/>
            <person name="Ma X."/>
            <person name="Wang X."/>
            <person name="Yssel A.E.J."/>
            <person name="Chaluvadi S.R."/>
            <person name="Johnson M."/>
            <person name="Gangashetty P."/>
            <person name="Hamidou F."/>
            <person name="Sanogo M.D."/>
            <person name="Zwaenepoel A."/>
            <person name="Wallace J."/>
            <person name="Van De Peer Y."/>
            <person name="Van Deynze A."/>
        </authorList>
    </citation>
    <scope>NUCLEOTIDE SEQUENCE</scope>
    <source>
        <tissue evidence="4">Leaves</tissue>
    </source>
</reference>
<evidence type="ECO:0000256" key="2">
    <source>
        <dbReference type="SAM" id="MobiDB-lite"/>
    </source>
</evidence>
<dbReference type="Proteomes" id="UP000636709">
    <property type="component" value="Unassembled WGS sequence"/>
</dbReference>
<evidence type="ECO:0000259" key="3">
    <source>
        <dbReference type="PROSITE" id="PS50222"/>
    </source>
</evidence>